<dbReference type="InterPro" id="IPR032710">
    <property type="entry name" value="NTF2-like_dom_sf"/>
</dbReference>
<feature type="domain" description="SnoaL-like" evidence="1">
    <location>
        <begin position="10"/>
        <end position="143"/>
    </location>
</feature>
<dbReference type="eggNOG" id="COG0702">
    <property type="taxonomic scope" value="Bacteria"/>
</dbReference>
<dbReference type="InterPro" id="IPR037401">
    <property type="entry name" value="SnoaL-like"/>
</dbReference>
<dbReference type="CDD" id="cd00531">
    <property type="entry name" value="NTF2_like"/>
    <property type="match status" value="1"/>
</dbReference>
<dbReference type="EMBL" id="FOAZ01000020">
    <property type="protein sequence ID" value="SEM19036.1"/>
    <property type="molecule type" value="Genomic_DNA"/>
</dbReference>
<keyword evidence="3" id="KW-1185">Reference proteome</keyword>
<evidence type="ECO:0000259" key="1">
    <source>
        <dbReference type="Pfam" id="PF13577"/>
    </source>
</evidence>
<dbReference type="STRING" id="235985.SAMN05414137_12061"/>
<dbReference type="AlphaFoldDB" id="A0A1H7WBV0"/>
<dbReference type="Pfam" id="PF13577">
    <property type="entry name" value="SnoaL_4"/>
    <property type="match status" value="1"/>
</dbReference>
<proteinExistence type="predicted"/>
<evidence type="ECO:0000313" key="2">
    <source>
        <dbReference type="EMBL" id="SEM19036.1"/>
    </source>
</evidence>
<dbReference type="RefSeq" id="WP_042446832.1">
    <property type="nucleotide sequence ID" value="NZ_BBPN01000011.1"/>
</dbReference>
<dbReference type="SUPFAM" id="SSF54427">
    <property type="entry name" value="NTF2-like"/>
    <property type="match status" value="1"/>
</dbReference>
<gene>
    <name evidence="2" type="ORF">SAMN05414137_12061</name>
</gene>
<dbReference type="Proteomes" id="UP000183015">
    <property type="component" value="Unassembled WGS sequence"/>
</dbReference>
<organism evidence="2 3">
    <name type="scientific">Streptacidiphilus jiangxiensis</name>
    <dbReference type="NCBI Taxonomy" id="235985"/>
    <lineage>
        <taxon>Bacteria</taxon>
        <taxon>Bacillati</taxon>
        <taxon>Actinomycetota</taxon>
        <taxon>Actinomycetes</taxon>
        <taxon>Kitasatosporales</taxon>
        <taxon>Streptomycetaceae</taxon>
        <taxon>Streptacidiphilus</taxon>
    </lineage>
</organism>
<name>A0A1H7WBV0_STRJI</name>
<sequence>MSPHAPVTPQEAADRLAIRELVDAYAHCADRRDAKGQVALFTEDTRFLVYMDSTAAEPTQELNGRDSLAPVFDNLNTYQATTHFNGQSTVTLDGDRATGESYCIAHHISRDEPPQRTIMIASIRYLDQFVKQADGNWYFAERRLMVDWTETRPCSP</sequence>
<dbReference type="OrthoDB" id="1492465at2"/>
<evidence type="ECO:0000313" key="3">
    <source>
        <dbReference type="Proteomes" id="UP000183015"/>
    </source>
</evidence>
<dbReference type="Gene3D" id="3.10.450.50">
    <property type="match status" value="1"/>
</dbReference>
<accession>A0A1H7WBV0</accession>
<protein>
    <submittedName>
        <fullName evidence="2">SnoaL-like domain-containing protein</fullName>
    </submittedName>
</protein>
<reference evidence="3" key="1">
    <citation type="submission" date="2016-10" db="EMBL/GenBank/DDBJ databases">
        <authorList>
            <person name="Varghese N."/>
        </authorList>
    </citation>
    <scope>NUCLEOTIDE SEQUENCE [LARGE SCALE GENOMIC DNA]</scope>
    <source>
        <strain evidence="3">DSM 45096 / BCRC 16803 / CGMCC 4.1857 / CIP 109030 / JCM 12277 / KCTC 19219 / NBRC 100920 / 33214</strain>
    </source>
</reference>